<accession>A0A6I6C7S0</accession>
<feature type="chain" id="PRO_5026131424" description="Lipoprotein" evidence="1">
    <location>
        <begin position="24"/>
        <end position="568"/>
    </location>
</feature>
<keyword evidence="3" id="KW-1185">Reference proteome</keyword>
<evidence type="ECO:0000313" key="2">
    <source>
        <dbReference type="EMBL" id="QGS51826.1"/>
    </source>
</evidence>
<dbReference type="PROSITE" id="PS51257">
    <property type="entry name" value="PROKAR_LIPOPROTEIN"/>
    <property type="match status" value="1"/>
</dbReference>
<gene>
    <name evidence="2" type="ORF">STABA_v1c04630</name>
</gene>
<dbReference type="AlphaFoldDB" id="A0A6I6C7S0"/>
<dbReference type="OrthoDB" id="1969285at2"/>
<sequence length="568" mass="67110">MKKILNILSIFSLMLFTGTTILACSTYAYTPDQLGKIFKIIKRIQDNIIDNNIRLKDKQDIINNIVNNIKDIDDVYFEKNSNIKENDVLINININKINDKSFETTIEFFESYKINGGYEYKSDYSQSSEYSFLRKLEEIEDIEIESNDIKNDRESGYARIYIKNYSKIETISFKPIENEEQFEKWWITNDEFDNVYIAVEFKKIINYKNNVTKFELSATNVNNKKVISITNIFDSERNIQTNIDKVNLIWGDKFEIKVLNYSLVSDLKIKCDFDLKEIKYDNKSGIISGYAIKNKDNNFLREEQFSVYLISDLYNTKVLSFSIKPIEIFENLNDENINLSTTSKTYLKVNQNIDELTFSALSHKSFDYENVVFENGNYTNDNLQVKYRKTDEVILSAWWANEKKESYVLVDSSYSKVIDGETYTQKFKNYRLHFSVTQWDKKLDIFSFKNDVKFESRAKNKYLKYNFDDLSKEIKVFTNSNSINFYLKNTFYRKINNLNDLYIEDTNLVSLNPTFKDFPAKNIEYIKINVISIQNIEEFNKAEKTNLIYNIGKSNLNSFKIQIIYKES</sequence>
<evidence type="ECO:0000256" key="1">
    <source>
        <dbReference type="SAM" id="SignalP"/>
    </source>
</evidence>
<evidence type="ECO:0008006" key="4">
    <source>
        <dbReference type="Google" id="ProtNLM"/>
    </source>
</evidence>
<dbReference type="EMBL" id="CP046276">
    <property type="protein sequence ID" value="QGS51826.1"/>
    <property type="molecule type" value="Genomic_DNA"/>
</dbReference>
<proteinExistence type="predicted"/>
<keyword evidence="1" id="KW-0732">Signal</keyword>
<reference evidence="2 3" key="1">
    <citation type="submission" date="2019-11" db="EMBL/GenBank/DDBJ databases">
        <title>Complete genome sequence of Spiroplasma tabanidicola TAUS-1 (DSM 22603).</title>
        <authorList>
            <person name="Huang C.-T."/>
            <person name="Lin Y.-C."/>
            <person name="Kuo C.-H."/>
        </authorList>
    </citation>
    <scope>NUCLEOTIDE SEQUENCE [LARGE SCALE GENOMIC DNA]</scope>
    <source>
        <strain evidence="2 3">TAUS-1</strain>
    </source>
</reference>
<evidence type="ECO:0000313" key="3">
    <source>
        <dbReference type="Proteomes" id="UP000424468"/>
    </source>
</evidence>
<dbReference type="RefSeq" id="WP_156006178.1">
    <property type="nucleotide sequence ID" value="NZ_CP046276.1"/>
</dbReference>
<feature type="signal peptide" evidence="1">
    <location>
        <begin position="1"/>
        <end position="23"/>
    </location>
</feature>
<name>A0A6I6C7S0_9MOLU</name>
<protein>
    <recommendedName>
        <fullName evidence="4">Lipoprotein</fullName>
    </recommendedName>
</protein>
<dbReference type="KEGG" id="stab:STABA_v1c04630"/>
<dbReference type="Proteomes" id="UP000424468">
    <property type="component" value="Chromosome"/>
</dbReference>
<organism evidence="2 3">
    <name type="scientific">Spiroplasma tabanidicola</name>
    <dbReference type="NCBI Taxonomy" id="324079"/>
    <lineage>
        <taxon>Bacteria</taxon>
        <taxon>Bacillati</taxon>
        <taxon>Mycoplasmatota</taxon>
        <taxon>Mollicutes</taxon>
        <taxon>Entomoplasmatales</taxon>
        <taxon>Spiroplasmataceae</taxon>
        <taxon>Spiroplasma</taxon>
    </lineage>
</organism>